<proteinExistence type="predicted"/>
<dbReference type="GO" id="GO:0005525">
    <property type="term" value="F:GTP binding"/>
    <property type="evidence" value="ECO:0007669"/>
    <property type="project" value="UniProtKB-KW"/>
</dbReference>
<evidence type="ECO:0000256" key="2">
    <source>
        <dbReference type="ARBA" id="ARBA00023134"/>
    </source>
</evidence>
<gene>
    <name evidence="3" type="ORF">GSLYS_00014004001</name>
</gene>
<dbReference type="PROSITE" id="PS51420">
    <property type="entry name" value="RHO"/>
    <property type="match status" value="1"/>
</dbReference>
<dbReference type="Pfam" id="PF00071">
    <property type="entry name" value="Ras"/>
    <property type="match status" value="1"/>
</dbReference>
<sequence>MADVRKTSIRRRPSKGTQLVTHNVKCVVLGDGDVGKSSMLLTFLIGRFPLECPPGPMDGHAEFDHLTTTPATLVHENIEVKMTLVDTYGQDEYEKLREKVCKSADVYLLCFDVSKPATLERLRHTWLPEMRKYSTAETPFLVVGLKTDLRTIAQADGSDITKFVTYGDGLKEAADMGSTNYIECSAKNNWAGIKRVLEKAAQAAVQHSLPADLKRSSCVVSYSWFFFFFFC</sequence>
<dbReference type="EMBL" id="CAXITT010000378">
    <property type="protein sequence ID" value="CAL1540355.1"/>
    <property type="molecule type" value="Genomic_DNA"/>
</dbReference>
<keyword evidence="4" id="KW-1185">Reference proteome</keyword>
<evidence type="ECO:0000256" key="1">
    <source>
        <dbReference type="ARBA" id="ARBA00022741"/>
    </source>
</evidence>
<dbReference type="InterPro" id="IPR005225">
    <property type="entry name" value="Small_GTP-bd"/>
</dbReference>
<organism evidence="3 4">
    <name type="scientific">Lymnaea stagnalis</name>
    <name type="common">Great pond snail</name>
    <name type="synonym">Helix stagnalis</name>
    <dbReference type="NCBI Taxonomy" id="6523"/>
    <lineage>
        <taxon>Eukaryota</taxon>
        <taxon>Metazoa</taxon>
        <taxon>Spiralia</taxon>
        <taxon>Lophotrochozoa</taxon>
        <taxon>Mollusca</taxon>
        <taxon>Gastropoda</taxon>
        <taxon>Heterobranchia</taxon>
        <taxon>Euthyneura</taxon>
        <taxon>Panpulmonata</taxon>
        <taxon>Hygrophila</taxon>
        <taxon>Lymnaeoidea</taxon>
        <taxon>Lymnaeidae</taxon>
        <taxon>Lymnaea</taxon>
    </lineage>
</organism>
<dbReference type="CDD" id="cd00157">
    <property type="entry name" value="Rho"/>
    <property type="match status" value="1"/>
</dbReference>
<keyword evidence="2" id="KW-0342">GTP-binding</keyword>
<dbReference type="Gene3D" id="3.40.50.300">
    <property type="entry name" value="P-loop containing nucleotide triphosphate hydrolases"/>
    <property type="match status" value="1"/>
</dbReference>
<dbReference type="GO" id="GO:0007264">
    <property type="term" value="P:small GTPase-mediated signal transduction"/>
    <property type="evidence" value="ECO:0007669"/>
    <property type="project" value="InterPro"/>
</dbReference>
<dbReference type="SUPFAM" id="SSF52540">
    <property type="entry name" value="P-loop containing nucleoside triphosphate hydrolases"/>
    <property type="match status" value="1"/>
</dbReference>
<dbReference type="InterPro" id="IPR003578">
    <property type="entry name" value="Small_GTPase_Rho"/>
</dbReference>
<dbReference type="AlphaFoldDB" id="A0AAV2I4D8"/>
<dbReference type="PRINTS" id="PR00449">
    <property type="entry name" value="RASTRNSFRMNG"/>
</dbReference>
<dbReference type="NCBIfam" id="TIGR00231">
    <property type="entry name" value="small_GTP"/>
    <property type="match status" value="1"/>
</dbReference>
<dbReference type="InterPro" id="IPR027417">
    <property type="entry name" value="P-loop_NTPase"/>
</dbReference>
<accession>A0AAV2I4D8</accession>
<dbReference type="SMART" id="SM00173">
    <property type="entry name" value="RAS"/>
    <property type="match status" value="1"/>
</dbReference>
<dbReference type="GO" id="GO:0003924">
    <property type="term" value="F:GTPase activity"/>
    <property type="evidence" value="ECO:0007669"/>
    <property type="project" value="InterPro"/>
</dbReference>
<dbReference type="SMART" id="SM00174">
    <property type="entry name" value="RHO"/>
    <property type="match status" value="1"/>
</dbReference>
<dbReference type="PROSITE" id="PS51421">
    <property type="entry name" value="RAS"/>
    <property type="match status" value="1"/>
</dbReference>
<reference evidence="3 4" key="1">
    <citation type="submission" date="2024-04" db="EMBL/GenBank/DDBJ databases">
        <authorList>
            <consortium name="Genoscope - CEA"/>
            <person name="William W."/>
        </authorList>
    </citation>
    <scope>NUCLEOTIDE SEQUENCE [LARGE SCALE GENOMIC DNA]</scope>
</reference>
<comment type="caution">
    <text evidence="3">The sequence shown here is derived from an EMBL/GenBank/DDBJ whole genome shotgun (WGS) entry which is preliminary data.</text>
</comment>
<evidence type="ECO:0000313" key="4">
    <source>
        <dbReference type="Proteomes" id="UP001497497"/>
    </source>
</evidence>
<dbReference type="InterPro" id="IPR001806">
    <property type="entry name" value="Small_GTPase"/>
</dbReference>
<dbReference type="PANTHER" id="PTHR24072">
    <property type="entry name" value="RHO FAMILY GTPASE"/>
    <property type="match status" value="1"/>
</dbReference>
<evidence type="ECO:0000313" key="3">
    <source>
        <dbReference type="EMBL" id="CAL1540355.1"/>
    </source>
</evidence>
<protein>
    <submittedName>
        <fullName evidence="3">Uncharacterized protein</fullName>
    </submittedName>
</protein>
<dbReference type="PROSITE" id="PS51419">
    <property type="entry name" value="RAB"/>
    <property type="match status" value="1"/>
</dbReference>
<name>A0AAV2I4D8_LYMST</name>
<keyword evidence="1" id="KW-0547">Nucleotide-binding</keyword>
<dbReference type="SMART" id="SM00175">
    <property type="entry name" value="RAB"/>
    <property type="match status" value="1"/>
</dbReference>
<dbReference type="Proteomes" id="UP001497497">
    <property type="component" value="Unassembled WGS sequence"/>
</dbReference>